<evidence type="ECO:0000256" key="2">
    <source>
        <dbReference type="ARBA" id="ARBA00022692"/>
    </source>
</evidence>
<reference evidence="9" key="1">
    <citation type="submission" date="2025-08" db="UniProtKB">
        <authorList>
            <consortium name="RefSeq"/>
        </authorList>
    </citation>
    <scope>IDENTIFICATION</scope>
</reference>
<keyword evidence="4 6" id="KW-0472">Membrane</keyword>
<feature type="transmembrane region" description="Helical" evidence="6">
    <location>
        <begin position="169"/>
        <end position="189"/>
    </location>
</feature>
<evidence type="ECO:0000313" key="9">
    <source>
        <dbReference type="RefSeq" id="XP_035824480.1"/>
    </source>
</evidence>
<dbReference type="Proteomes" id="UP000694888">
    <property type="component" value="Unplaced"/>
</dbReference>
<feature type="transmembrane region" description="Helical" evidence="6">
    <location>
        <begin position="52"/>
        <end position="71"/>
    </location>
</feature>
<evidence type="ECO:0000256" key="1">
    <source>
        <dbReference type="ARBA" id="ARBA00004370"/>
    </source>
</evidence>
<dbReference type="InterPro" id="IPR017452">
    <property type="entry name" value="GPCR_Rhodpsn_7TM"/>
</dbReference>
<protein>
    <submittedName>
        <fullName evidence="9">FMRFamide receptor-like</fullName>
    </submittedName>
</protein>
<dbReference type="PANTHER" id="PTHR46641:SF2">
    <property type="entry name" value="FMRFAMIDE RECEPTOR"/>
    <property type="match status" value="1"/>
</dbReference>
<evidence type="ECO:0000256" key="5">
    <source>
        <dbReference type="RuleBase" id="RU000688"/>
    </source>
</evidence>
<dbReference type="InterPro" id="IPR052954">
    <property type="entry name" value="GPCR-Ligand_Int"/>
</dbReference>
<dbReference type="InterPro" id="IPR000276">
    <property type="entry name" value="GPCR_Rhodpsn"/>
</dbReference>
<dbReference type="Gene3D" id="1.20.1070.10">
    <property type="entry name" value="Rhodopsin 7-helix transmembrane proteins"/>
    <property type="match status" value="1"/>
</dbReference>
<evidence type="ECO:0000256" key="3">
    <source>
        <dbReference type="ARBA" id="ARBA00022989"/>
    </source>
</evidence>
<feature type="transmembrane region" description="Helical" evidence="6">
    <location>
        <begin position="83"/>
        <end position="101"/>
    </location>
</feature>
<keyword evidence="5" id="KW-0807">Transducer</keyword>
<evidence type="ECO:0000256" key="4">
    <source>
        <dbReference type="ARBA" id="ARBA00023136"/>
    </source>
</evidence>
<comment type="similarity">
    <text evidence="5">Belongs to the G-protein coupled receptor 1 family.</text>
</comment>
<evidence type="ECO:0000313" key="8">
    <source>
        <dbReference type="Proteomes" id="UP000694888"/>
    </source>
</evidence>
<dbReference type="GeneID" id="118477348"/>
<dbReference type="PANTHER" id="PTHR46641">
    <property type="entry name" value="FMRFAMIDE RECEPTOR-RELATED"/>
    <property type="match status" value="1"/>
</dbReference>
<feature type="transmembrane region" description="Helical" evidence="6">
    <location>
        <begin position="281"/>
        <end position="304"/>
    </location>
</feature>
<dbReference type="Pfam" id="PF10324">
    <property type="entry name" value="7TM_GPCR_Srw"/>
    <property type="match status" value="1"/>
</dbReference>
<feature type="transmembrane region" description="Helical" evidence="6">
    <location>
        <begin position="113"/>
        <end position="130"/>
    </location>
</feature>
<dbReference type="RefSeq" id="XP_035824480.1">
    <property type="nucleotide sequence ID" value="XM_035968587.1"/>
</dbReference>
<dbReference type="InterPro" id="IPR019427">
    <property type="entry name" value="7TM_GPCR_serpentine_rcpt_Srw"/>
</dbReference>
<keyword evidence="3 6" id="KW-1133">Transmembrane helix</keyword>
<name>A0ABM1VPY8_APLCA</name>
<dbReference type="PRINTS" id="PR00237">
    <property type="entry name" value="GPCRRHODOPSN"/>
</dbReference>
<sequence>METSSSNPENSTSHFFGSPKSTAGLIIDQSQEAFEDIDGATLSLIDTVINCILINIVSFFGTIGNVLNIIVLARHGFAESTTILLMAVSVADLVFVFTLFLKRIICVVAQIDPVTAIILDVTVTGYLWIANRFFGLFSSSLVVAISIERFIAVYFPFKVSTLLSPRNTFIIVGVLGVSWVLLLGPIWGIQAVEWSFNPQFNMTLPVIVFSPEAYKNLYQILALNFIISVIRGPISVVVILVCSFAIIRRLRKATRKRSKMTSSTTEVTDVKVVKMLLIVSLVYASIALPLAAPFFLVFLAPKFVSKGNNNMSNLTLVMETCNDLLYVINASINFLIYVTMSSKFYKTYIGLFSCCRGRAKLKDGQRINQIVK</sequence>
<keyword evidence="5" id="KW-0675">Receptor</keyword>
<feature type="transmembrane region" description="Helical" evidence="6">
    <location>
        <begin position="324"/>
        <end position="340"/>
    </location>
</feature>
<feature type="transmembrane region" description="Helical" evidence="6">
    <location>
        <begin position="220"/>
        <end position="247"/>
    </location>
</feature>
<feature type="domain" description="G-protein coupled receptors family 1 profile" evidence="7">
    <location>
        <begin position="64"/>
        <end position="337"/>
    </location>
</feature>
<feature type="transmembrane region" description="Helical" evidence="6">
    <location>
        <begin position="136"/>
        <end position="157"/>
    </location>
</feature>
<proteinExistence type="inferred from homology"/>
<comment type="subcellular location">
    <subcellularLocation>
        <location evidence="1">Membrane</location>
    </subcellularLocation>
</comment>
<dbReference type="PROSITE" id="PS50262">
    <property type="entry name" value="G_PROTEIN_RECEP_F1_2"/>
    <property type="match status" value="1"/>
</dbReference>
<keyword evidence="2 5" id="KW-0812">Transmembrane</keyword>
<evidence type="ECO:0000256" key="6">
    <source>
        <dbReference type="SAM" id="Phobius"/>
    </source>
</evidence>
<dbReference type="SUPFAM" id="SSF81321">
    <property type="entry name" value="Family A G protein-coupled receptor-like"/>
    <property type="match status" value="1"/>
</dbReference>
<dbReference type="PROSITE" id="PS00237">
    <property type="entry name" value="G_PROTEIN_RECEP_F1_1"/>
    <property type="match status" value="1"/>
</dbReference>
<keyword evidence="8" id="KW-1185">Reference proteome</keyword>
<keyword evidence="5" id="KW-0297">G-protein coupled receptor</keyword>
<organism evidence="8 9">
    <name type="scientific">Aplysia californica</name>
    <name type="common">California sea hare</name>
    <dbReference type="NCBI Taxonomy" id="6500"/>
    <lineage>
        <taxon>Eukaryota</taxon>
        <taxon>Metazoa</taxon>
        <taxon>Spiralia</taxon>
        <taxon>Lophotrochozoa</taxon>
        <taxon>Mollusca</taxon>
        <taxon>Gastropoda</taxon>
        <taxon>Heterobranchia</taxon>
        <taxon>Euthyneura</taxon>
        <taxon>Tectipleura</taxon>
        <taxon>Aplysiida</taxon>
        <taxon>Aplysioidea</taxon>
        <taxon>Aplysiidae</taxon>
        <taxon>Aplysia</taxon>
    </lineage>
</organism>
<accession>A0ABM1VPY8</accession>
<evidence type="ECO:0000259" key="7">
    <source>
        <dbReference type="PROSITE" id="PS50262"/>
    </source>
</evidence>
<gene>
    <name evidence="9" type="primary">LOC118477348</name>
</gene>